<feature type="domain" description="ABM" evidence="1">
    <location>
        <begin position="3"/>
        <end position="90"/>
    </location>
</feature>
<proteinExistence type="predicted"/>
<dbReference type="PROSITE" id="PS51725">
    <property type="entry name" value="ABM"/>
    <property type="match status" value="1"/>
</dbReference>
<reference evidence="2" key="1">
    <citation type="submission" date="2022-12" db="EMBL/GenBank/DDBJ databases">
        <title>Marinomonas 15G1-11 sp. nov, isolated from marine algae.</title>
        <authorList>
            <person name="Butt M."/>
            <person name="Choi D.G."/>
            <person name="Kim J.M."/>
            <person name="Lee J.K."/>
            <person name="Baek J.H."/>
            <person name="Jeon C.O."/>
        </authorList>
    </citation>
    <scope>NUCLEOTIDE SEQUENCE</scope>
    <source>
        <strain evidence="2">15G1-11</strain>
    </source>
</reference>
<organism evidence="2 3">
    <name type="scientific">Marinomonas phaeophyticola</name>
    <dbReference type="NCBI Taxonomy" id="3004091"/>
    <lineage>
        <taxon>Bacteria</taxon>
        <taxon>Pseudomonadati</taxon>
        <taxon>Pseudomonadota</taxon>
        <taxon>Gammaproteobacteria</taxon>
        <taxon>Oceanospirillales</taxon>
        <taxon>Oceanospirillaceae</taxon>
        <taxon>Marinomonas</taxon>
    </lineage>
</organism>
<dbReference type="Proteomes" id="UP001149719">
    <property type="component" value="Unassembled WGS sequence"/>
</dbReference>
<keyword evidence="2" id="KW-0560">Oxidoreductase</keyword>
<accession>A0ABT4JWM0</accession>
<dbReference type="EMBL" id="JAPUBN010000018">
    <property type="protein sequence ID" value="MCZ2722698.1"/>
    <property type="molecule type" value="Genomic_DNA"/>
</dbReference>
<evidence type="ECO:0000259" key="1">
    <source>
        <dbReference type="PROSITE" id="PS51725"/>
    </source>
</evidence>
<dbReference type="GO" id="GO:0004497">
    <property type="term" value="F:monooxygenase activity"/>
    <property type="evidence" value="ECO:0007669"/>
    <property type="project" value="UniProtKB-KW"/>
</dbReference>
<dbReference type="InterPro" id="IPR007138">
    <property type="entry name" value="ABM_dom"/>
</dbReference>
<name>A0ABT4JWM0_9GAMM</name>
<keyword evidence="3" id="KW-1185">Reference proteome</keyword>
<gene>
    <name evidence="2" type="ORF">O1D97_14030</name>
</gene>
<comment type="caution">
    <text evidence="2">The sequence shown here is derived from an EMBL/GenBank/DDBJ whole genome shotgun (WGS) entry which is preliminary data.</text>
</comment>
<dbReference type="InterPro" id="IPR011008">
    <property type="entry name" value="Dimeric_a/b-barrel"/>
</dbReference>
<dbReference type="RefSeq" id="WP_269126524.1">
    <property type="nucleotide sequence ID" value="NZ_JAPUBN010000018.1"/>
</dbReference>
<protein>
    <submittedName>
        <fullName evidence="2">Antibiotic biosynthesis monooxygenase</fullName>
    </submittedName>
</protein>
<dbReference type="Pfam" id="PF03992">
    <property type="entry name" value="ABM"/>
    <property type="match status" value="1"/>
</dbReference>
<evidence type="ECO:0000313" key="2">
    <source>
        <dbReference type="EMBL" id="MCZ2722698.1"/>
    </source>
</evidence>
<sequence>MSVTVVVTFKVKPDLVKPFIELLESNQIHMIQAGALSVVLLKGLEKKNHIVEIEKWESIEDHKSFGKAISTLPHFKNLEEYLLEPYKVMYLDTLSRQDAF</sequence>
<keyword evidence="2" id="KW-0503">Monooxygenase</keyword>
<dbReference type="Gene3D" id="3.30.70.100">
    <property type="match status" value="1"/>
</dbReference>
<dbReference type="SUPFAM" id="SSF54909">
    <property type="entry name" value="Dimeric alpha+beta barrel"/>
    <property type="match status" value="1"/>
</dbReference>
<evidence type="ECO:0000313" key="3">
    <source>
        <dbReference type="Proteomes" id="UP001149719"/>
    </source>
</evidence>